<dbReference type="Pfam" id="PF08126">
    <property type="entry name" value="Propeptide_C25"/>
    <property type="match status" value="1"/>
</dbReference>
<dbReference type="InterPro" id="IPR025965">
    <property type="entry name" value="FlgD/Vpr_Ig-like"/>
</dbReference>
<name>A0A7V0T6V2_UNCW3</name>
<dbReference type="Gene3D" id="2.60.40.3800">
    <property type="match status" value="1"/>
</dbReference>
<dbReference type="Gene3D" id="2.60.40.4070">
    <property type="match status" value="1"/>
</dbReference>
<evidence type="ECO:0000256" key="1">
    <source>
        <dbReference type="ARBA" id="ARBA00022729"/>
    </source>
</evidence>
<feature type="domain" description="FlgD/Vpr Ig-like" evidence="4">
    <location>
        <begin position="1161"/>
        <end position="1220"/>
    </location>
</feature>
<dbReference type="Gene3D" id="2.60.40.10">
    <property type="entry name" value="Immunoglobulins"/>
    <property type="match status" value="1"/>
</dbReference>
<gene>
    <name evidence="5" type="ORF">ENN51_08275</name>
</gene>
<dbReference type="InterPro" id="IPR012600">
    <property type="entry name" value="Propeptide_C25"/>
</dbReference>
<dbReference type="SUPFAM" id="SSF52129">
    <property type="entry name" value="Caspase-like"/>
    <property type="match status" value="1"/>
</dbReference>
<sequence>MCPPRPRRLDEFAATAVAGGVTESFTFSHDALVFDARDGFTTVTLAGTPHTFPLGTPDLPSLPFTAVIPADAEATGVEILELVETTVPGSYSILPVQHPEAWSVNRVEQPFVDPDPAVYGQDASWPASPATFGRTHNKGGFRVVSFALHPVRYNPSTKQLTLATKIRVRVNYERGARPTPRRSAIQNETHATGLRRLVLNPRDIDKFAPAIRSRSRGSFLLPAGDFEHVIITPAVWADSFAGLVEWRTRQGWRSRVMTLEEIIADYPGRDVPEQMRNFLKDADTTWGLVFAFIARDDYPSGANQVRQARAYNYNVKSDMYFSDLDGDWDANGNSVFGEVADNVDGYADIHVGMITITDGAELSNYLGKIFRYEFESDQTPGWVTKMLLPNGVTFSNEFNDSIAAATPSPPWFDLKMYTTGGMITPTPQRFCDSLNSGYGLASIIAHGSPNVIDLGGSVTSTMMTGLTNTNRMNFSTYVCCNTGEWDLGSTNGDCIAENMVFHAPNGFIGVAKNDKSGWVRVAEFFNYSMMWGAIGYRSARQVTSGQVVSWGKDYWVWCLEDSGKWRMEAFERNLFGEPAVPIWTDDIFVANVARPGAVNIGSGIPVAITVTTPTDAPVESALVCLTKGTETFARGWTDAFGQVTLNVSPLTPGHLQLTVTSANNQPHLDSIPVMAAGRFVAYLRSTIADSVGGNGDGIINPGETVRIRTWVKNYGSQTANNVTAQLITHAAGITITDPDASFGNIAGEDSAYDADAWELQVANGLPNGHAVACSVVSRDANDSVWVSYATWYVGAPALAFQRLAVQNPQGVLNPGETAELEITLRNTGLGHGYNVHGVVSSNDPRLTFPDSASVWGTVMAGDSAVNSGDRFTVSANASIPRETVIACTLRLYGDNGYESTEEFTIEVGEVRAVDPTPDNATPILYWAFDDGDTGYVQAPEFDWFDITGVGTRLGITSDDQTVQLNLPPAFGPFYFYGRRFTQLSVCGNGWIAPGLTTRTLYSNAQIPSTSQPSMMALMWDDLYPPTSGGVWSYHDEANNRFIVQFDSMPYFSEQNTYDWHQLIIYDTTQAAPDGNSVFDFQYLTANHYGSATVGINDSTSAIGIQTLFDGTYHRGSLPITPGHAIRFTTEEPLTGVAESPGPAGLERLGLAVAPSPFNRTTTVHYNLARDAEVLLRVYDASGRQVRTLENGRLRAGSRHATWDGRDDAGRRVAHGVYFVRLDTPGRQVKVKTVLTR</sequence>
<dbReference type="InterPro" id="IPR038490">
    <property type="entry name" value="Gingipain_propep_sf"/>
</dbReference>
<organism evidence="5">
    <name type="scientific">candidate division WOR-3 bacterium</name>
    <dbReference type="NCBI Taxonomy" id="2052148"/>
    <lineage>
        <taxon>Bacteria</taxon>
        <taxon>Bacteria division WOR-3</taxon>
    </lineage>
</organism>
<evidence type="ECO:0000259" key="2">
    <source>
        <dbReference type="Pfam" id="PF01364"/>
    </source>
</evidence>
<dbReference type="Proteomes" id="UP000885672">
    <property type="component" value="Unassembled WGS sequence"/>
</dbReference>
<evidence type="ECO:0000259" key="3">
    <source>
        <dbReference type="Pfam" id="PF08126"/>
    </source>
</evidence>
<dbReference type="Gene3D" id="3.40.50.1460">
    <property type="match status" value="1"/>
</dbReference>
<evidence type="ECO:0008006" key="6">
    <source>
        <dbReference type="Google" id="ProtNLM"/>
    </source>
</evidence>
<dbReference type="Gene3D" id="3.40.50.10390">
    <property type="entry name" value="Gingipain r, domain 1"/>
    <property type="match status" value="1"/>
</dbReference>
<accession>A0A7V0T6V2</accession>
<dbReference type="Pfam" id="PF13860">
    <property type="entry name" value="FlgD_ig"/>
    <property type="match status" value="1"/>
</dbReference>
<dbReference type="GO" id="GO:0004197">
    <property type="term" value="F:cysteine-type endopeptidase activity"/>
    <property type="evidence" value="ECO:0007669"/>
    <property type="project" value="InterPro"/>
</dbReference>
<dbReference type="InterPro" id="IPR029030">
    <property type="entry name" value="Caspase-like_dom_sf"/>
</dbReference>
<comment type="caution">
    <text evidence="5">The sequence shown here is derived from an EMBL/GenBank/DDBJ whole genome shotgun (WGS) entry which is preliminary data.</text>
</comment>
<dbReference type="EMBL" id="DSBX01000318">
    <property type="protein sequence ID" value="HDR00260.1"/>
    <property type="molecule type" value="Genomic_DNA"/>
</dbReference>
<dbReference type="InterPro" id="IPR029031">
    <property type="entry name" value="Gingipain_N_sf"/>
</dbReference>
<feature type="domain" description="Gingipain propeptide" evidence="3">
    <location>
        <begin position="53"/>
        <end position="188"/>
    </location>
</feature>
<dbReference type="GO" id="GO:0006508">
    <property type="term" value="P:proteolysis"/>
    <property type="evidence" value="ECO:0007669"/>
    <property type="project" value="InterPro"/>
</dbReference>
<keyword evidence="1" id="KW-0732">Signal</keyword>
<proteinExistence type="predicted"/>
<dbReference type="InterPro" id="IPR013783">
    <property type="entry name" value="Ig-like_fold"/>
</dbReference>
<reference evidence="5" key="1">
    <citation type="journal article" date="2020" name="mSystems">
        <title>Genome- and Community-Level Interaction Insights into Carbon Utilization and Element Cycling Functions of Hydrothermarchaeota in Hydrothermal Sediment.</title>
        <authorList>
            <person name="Zhou Z."/>
            <person name="Liu Y."/>
            <person name="Xu W."/>
            <person name="Pan J."/>
            <person name="Luo Z.H."/>
            <person name="Li M."/>
        </authorList>
    </citation>
    <scope>NUCLEOTIDE SEQUENCE [LARGE SCALE GENOMIC DNA]</scope>
    <source>
        <strain evidence="5">SpSt-1182</strain>
    </source>
</reference>
<dbReference type="AlphaFoldDB" id="A0A7V0T6V2"/>
<evidence type="ECO:0000313" key="5">
    <source>
        <dbReference type="EMBL" id="HDR00260.1"/>
    </source>
</evidence>
<dbReference type="Pfam" id="PF01364">
    <property type="entry name" value="Peptidase_C25"/>
    <property type="match status" value="1"/>
</dbReference>
<dbReference type="InterPro" id="IPR001769">
    <property type="entry name" value="Gingipain"/>
</dbReference>
<protein>
    <recommendedName>
        <fullName evidence="6">T9SS type A sorting domain-containing protein</fullName>
    </recommendedName>
</protein>
<evidence type="ECO:0000259" key="4">
    <source>
        <dbReference type="Pfam" id="PF13860"/>
    </source>
</evidence>
<feature type="domain" description="Gingipain" evidence="2">
    <location>
        <begin position="229"/>
        <end position="581"/>
    </location>
</feature>